<feature type="compositionally biased region" description="Pro residues" evidence="6">
    <location>
        <begin position="135"/>
        <end position="150"/>
    </location>
</feature>
<proteinExistence type="predicted"/>
<feature type="region of interest" description="Disordered" evidence="6">
    <location>
        <begin position="125"/>
        <end position="150"/>
    </location>
</feature>
<dbReference type="Proteomes" id="UP000485058">
    <property type="component" value="Unassembled WGS sequence"/>
</dbReference>
<evidence type="ECO:0000256" key="5">
    <source>
        <dbReference type="PROSITE-ProRule" id="PRU01371"/>
    </source>
</evidence>
<comment type="caution">
    <text evidence="8">The sequence shown here is derived from an EMBL/GenBank/DDBJ whole genome shotgun (WGS) entry which is preliminary data.</text>
</comment>
<sequence>MVEEAKPNKRDRRPLPPPPPEFDTLDALPTDTQGIDEFNQRMTMYWDKCSLMGCPICGRTFRPDAYEKHSKVCTPDNPGGPLGMPKGPAAAARLAAAKCGQQYMSSSLLIHIPQCYEKWLKVESVKGPRERREPPPPPPELDQPLPTTPD</sequence>
<feature type="non-terminal residue" evidence="8">
    <location>
        <position position="150"/>
    </location>
</feature>
<evidence type="ECO:0000256" key="1">
    <source>
        <dbReference type="ARBA" id="ARBA00022723"/>
    </source>
</evidence>
<organism evidence="8 9">
    <name type="scientific">Haematococcus lacustris</name>
    <name type="common">Green alga</name>
    <name type="synonym">Haematococcus pluvialis</name>
    <dbReference type="NCBI Taxonomy" id="44745"/>
    <lineage>
        <taxon>Eukaryota</taxon>
        <taxon>Viridiplantae</taxon>
        <taxon>Chlorophyta</taxon>
        <taxon>core chlorophytes</taxon>
        <taxon>Chlorophyceae</taxon>
        <taxon>CS clade</taxon>
        <taxon>Chlamydomonadales</taxon>
        <taxon>Haematococcaceae</taxon>
        <taxon>Haematococcus</taxon>
    </lineage>
</organism>
<keyword evidence="3 5" id="KW-0863">Zinc-finger</keyword>
<dbReference type="InterPro" id="IPR049899">
    <property type="entry name" value="Znf_C2HC_C3H"/>
</dbReference>
<evidence type="ECO:0000256" key="4">
    <source>
        <dbReference type="ARBA" id="ARBA00022833"/>
    </source>
</evidence>
<keyword evidence="1" id="KW-0479">Metal-binding</keyword>
<feature type="region of interest" description="Disordered" evidence="6">
    <location>
        <begin position="1"/>
        <end position="30"/>
    </location>
</feature>
<evidence type="ECO:0000259" key="7">
    <source>
        <dbReference type="PROSITE" id="PS52027"/>
    </source>
</evidence>
<evidence type="ECO:0000256" key="2">
    <source>
        <dbReference type="ARBA" id="ARBA00022737"/>
    </source>
</evidence>
<evidence type="ECO:0000313" key="8">
    <source>
        <dbReference type="EMBL" id="GFH24228.1"/>
    </source>
</evidence>
<dbReference type="EMBL" id="BLLF01002477">
    <property type="protein sequence ID" value="GFH24228.1"/>
    <property type="molecule type" value="Genomic_DNA"/>
</dbReference>
<feature type="non-terminal residue" evidence="8">
    <location>
        <position position="1"/>
    </location>
</feature>
<gene>
    <name evidence="8" type="ORF">HaLaN_21981</name>
</gene>
<name>A0A6A0A075_HAELA</name>
<keyword evidence="9" id="KW-1185">Reference proteome</keyword>
<feature type="compositionally biased region" description="Basic and acidic residues" evidence="6">
    <location>
        <begin position="125"/>
        <end position="134"/>
    </location>
</feature>
<keyword evidence="2" id="KW-0677">Repeat</keyword>
<feature type="domain" description="C2HC/C3H-type" evidence="7">
    <location>
        <begin position="50"/>
        <end position="79"/>
    </location>
</feature>
<dbReference type="GO" id="GO:0008270">
    <property type="term" value="F:zinc ion binding"/>
    <property type="evidence" value="ECO:0007669"/>
    <property type="project" value="UniProtKB-KW"/>
</dbReference>
<dbReference type="Gene3D" id="3.30.160.60">
    <property type="entry name" value="Classic Zinc Finger"/>
    <property type="match status" value="1"/>
</dbReference>
<dbReference type="PANTHER" id="PTHR13555:SF36">
    <property type="entry name" value="ZINC FINGER C2HC DOMAIN-CONTAINING PROTEIN 1B"/>
    <property type="match status" value="1"/>
</dbReference>
<dbReference type="Pfam" id="PF13913">
    <property type="entry name" value="zf-C2HC_2"/>
    <property type="match status" value="2"/>
</dbReference>
<reference evidence="8 9" key="1">
    <citation type="submission" date="2020-02" db="EMBL/GenBank/DDBJ databases">
        <title>Draft genome sequence of Haematococcus lacustris strain NIES-144.</title>
        <authorList>
            <person name="Morimoto D."/>
            <person name="Nakagawa S."/>
            <person name="Yoshida T."/>
            <person name="Sawayama S."/>
        </authorList>
    </citation>
    <scope>NUCLEOTIDE SEQUENCE [LARGE SCALE GENOMIC DNA]</scope>
    <source>
        <strain evidence="8 9">NIES-144</strain>
    </source>
</reference>
<protein>
    <recommendedName>
        <fullName evidence="7">C2HC/C3H-type domain-containing protein</fullName>
    </recommendedName>
</protein>
<dbReference type="PANTHER" id="PTHR13555">
    <property type="entry name" value="C2H2 ZINC FINGER CGI-62-RELATED"/>
    <property type="match status" value="1"/>
</dbReference>
<evidence type="ECO:0000256" key="6">
    <source>
        <dbReference type="SAM" id="MobiDB-lite"/>
    </source>
</evidence>
<accession>A0A6A0A075</accession>
<dbReference type="PROSITE" id="PS52027">
    <property type="entry name" value="ZF_C2HC_C3H"/>
    <property type="match status" value="1"/>
</dbReference>
<keyword evidence="4" id="KW-0862">Zinc</keyword>
<evidence type="ECO:0000313" key="9">
    <source>
        <dbReference type="Proteomes" id="UP000485058"/>
    </source>
</evidence>
<dbReference type="InterPro" id="IPR026319">
    <property type="entry name" value="ZC2HC1A/B-like"/>
</dbReference>
<dbReference type="AlphaFoldDB" id="A0A6A0A075"/>
<evidence type="ECO:0000256" key="3">
    <source>
        <dbReference type="ARBA" id="ARBA00022771"/>
    </source>
</evidence>